<evidence type="ECO:0000256" key="6">
    <source>
        <dbReference type="SAM" id="MobiDB-lite"/>
    </source>
</evidence>
<dbReference type="GO" id="GO:0005524">
    <property type="term" value="F:ATP binding"/>
    <property type="evidence" value="ECO:0007669"/>
    <property type="project" value="UniProtKB-UniRule"/>
</dbReference>
<dbReference type="SUPFAM" id="SSF56112">
    <property type="entry name" value="Protein kinase-like (PK-like)"/>
    <property type="match status" value="1"/>
</dbReference>
<dbReference type="GO" id="GO:0004674">
    <property type="term" value="F:protein serine/threonine kinase activity"/>
    <property type="evidence" value="ECO:0007669"/>
    <property type="project" value="UniProtKB-EC"/>
</dbReference>
<dbReference type="Gene3D" id="3.30.200.20">
    <property type="entry name" value="Phosphorylase Kinase, domain 1"/>
    <property type="match status" value="1"/>
</dbReference>
<dbReference type="RefSeq" id="WP_238397488.1">
    <property type="nucleotide sequence ID" value="NZ_CP036274.1"/>
</dbReference>
<dbReference type="PANTHER" id="PTHR43289:SF6">
    <property type="entry name" value="SERINE_THREONINE-PROTEIN KINASE NEKL-3"/>
    <property type="match status" value="1"/>
</dbReference>
<evidence type="ECO:0000256" key="1">
    <source>
        <dbReference type="ARBA" id="ARBA00022679"/>
    </source>
</evidence>
<dbReference type="SMART" id="SM00220">
    <property type="entry name" value="S_TKc"/>
    <property type="match status" value="1"/>
</dbReference>
<keyword evidence="10" id="KW-1185">Reference proteome</keyword>
<dbReference type="Pfam" id="PF00069">
    <property type="entry name" value="Pkinase"/>
    <property type="match status" value="1"/>
</dbReference>
<dbReference type="EMBL" id="CP036274">
    <property type="protein sequence ID" value="QDU29382.1"/>
    <property type="molecule type" value="Genomic_DNA"/>
</dbReference>
<dbReference type="Gene3D" id="1.10.510.10">
    <property type="entry name" value="Transferase(Phosphotransferase) domain 1"/>
    <property type="match status" value="1"/>
</dbReference>
<feature type="region of interest" description="Disordered" evidence="6">
    <location>
        <begin position="1"/>
        <end position="33"/>
    </location>
</feature>
<gene>
    <name evidence="9" type="primary">pknB_17</name>
    <name evidence="9" type="ORF">ETAA8_44910</name>
</gene>
<keyword evidence="7" id="KW-0472">Membrane</keyword>
<dbReference type="AlphaFoldDB" id="A0A517YGQ6"/>
<evidence type="ECO:0000256" key="7">
    <source>
        <dbReference type="SAM" id="Phobius"/>
    </source>
</evidence>
<protein>
    <submittedName>
        <fullName evidence="9">Serine/threonine-protein kinase PknB</fullName>
        <ecNumber evidence="9">2.7.11.1</ecNumber>
    </submittedName>
</protein>
<name>A0A517YGQ6_9BACT</name>
<keyword evidence="2 5" id="KW-0547">Nucleotide-binding</keyword>
<dbReference type="EC" id="2.7.11.1" evidence="9"/>
<accession>A0A517YGQ6</accession>
<dbReference type="PROSITE" id="PS50011">
    <property type="entry name" value="PROTEIN_KINASE_DOM"/>
    <property type="match status" value="1"/>
</dbReference>
<feature type="transmembrane region" description="Helical" evidence="7">
    <location>
        <begin position="88"/>
        <end position="112"/>
    </location>
</feature>
<evidence type="ECO:0000256" key="2">
    <source>
        <dbReference type="ARBA" id="ARBA00022741"/>
    </source>
</evidence>
<dbReference type="InterPro" id="IPR017441">
    <property type="entry name" value="Protein_kinase_ATP_BS"/>
</dbReference>
<evidence type="ECO:0000313" key="10">
    <source>
        <dbReference type="Proteomes" id="UP000315017"/>
    </source>
</evidence>
<keyword evidence="7" id="KW-0812">Transmembrane</keyword>
<dbReference type="InterPro" id="IPR011009">
    <property type="entry name" value="Kinase-like_dom_sf"/>
</dbReference>
<feature type="binding site" evidence="5">
    <location>
        <position position="282"/>
    </location>
    <ligand>
        <name>ATP</name>
        <dbReference type="ChEBI" id="CHEBI:30616"/>
    </ligand>
</feature>
<dbReference type="InterPro" id="IPR000719">
    <property type="entry name" value="Prot_kinase_dom"/>
</dbReference>
<evidence type="ECO:0000259" key="8">
    <source>
        <dbReference type="PROSITE" id="PS50011"/>
    </source>
</evidence>
<keyword evidence="4 5" id="KW-0067">ATP-binding</keyword>
<dbReference type="PROSITE" id="PS00107">
    <property type="entry name" value="PROTEIN_KINASE_ATP"/>
    <property type="match status" value="1"/>
</dbReference>
<dbReference type="PANTHER" id="PTHR43289">
    <property type="entry name" value="MITOGEN-ACTIVATED PROTEIN KINASE KINASE KINASE 20-RELATED"/>
    <property type="match status" value="1"/>
</dbReference>
<evidence type="ECO:0000256" key="3">
    <source>
        <dbReference type="ARBA" id="ARBA00022777"/>
    </source>
</evidence>
<keyword evidence="1 9" id="KW-0808">Transferase</keyword>
<evidence type="ECO:0000313" key="9">
    <source>
        <dbReference type="EMBL" id="QDU29382.1"/>
    </source>
</evidence>
<organism evidence="9 10">
    <name type="scientific">Anatilimnocola aggregata</name>
    <dbReference type="NCBI Taxonomy" id="2528021"/>
    <lineage>
        <taxon>Bacteria</taxon>
        <taxon>Pseudomonadati</taxon>
        <taxon>Planctomycetota</taxon>
        <taxon>Planctomycetia</taxon>
        <taxon>Pirellulales</taxon>
        <taxon>Pirellulaceae</taxon>
        <taxon>Anatilimnocola</taxon>
    </lineage>
</organism>
<feature type="transmembrane region" description="Helical" evidence="7">
    <location>
        <begin position="124"/>
        <end position="142"/>
    </location>
</feature>
<evidence type="ECO:0000256" key="5">
    <source>
        <dbReference type="PROSITE-ProRule" id="PRU10141"/>
    </source>
</evidence>
<dbReference type="CDD" id="cd14014">
    <property type="entry name" value="STKc_PknB_like"/>
    <property type="match status" value="1"/>
</dbReference>
<reference evidence="9 10" key="1">
    <citation type="submission" date="2019-02" db="EMBL/GenBank/DDBJ databases">
        <title>Deep-cultivation of Planctomycetes and their phenomic and genomic characterization uncovers novel biology.</title>
        <authorList>
            <person name="Wiegand S."/>
            <person name="Jogler M."/>
            <person name="Boedeker C."/>
            <person name="Pinto D."/>
            <person name="Vollmers J."/>
            <person name="Rivas-Marin E."/>
            <person name="Kohn T."/>
            <person name="Peeters S.H."/>
            <person name="Heuer A."/>
            <person name="Rast P."/>
            <person name="Oberbeckmann S."/>
            <person name="Bunk B."/>
            <person name="Jeske O."/>
            <person name="Meyerdierks A."/>
            <person name="Storesund J.E."/>
            <person name="Kallscheuer N."/>
            <person name="Luecker S."/>
            <person name="Lage O.M."/>
            <person name="Pohl T."/>
            <person name="Merkel B.J."/>
            <person name="Hornburger P."/>
            <person name="Mueller R.-W."/>
            <person name="Bruemmer F."/>
            <person name="Labrenz M."/>
            <person name="Spormann A.M."/>
            <person name="Op den Camp H."/>
            <person name="Overmann J."/>
            <person name="Amann R."/>
            <person name="Jetten M.S.M."/>
            <person name="Mascher T."/>
            <person name="Medema M.H."/>
            <person name="Devos D.P."/>
            <person name="Kaster A.-K."/>
            <person name="Ovreas L."/>
            <person name="Rohde M."/>
            <person name="Galperin M.Y."/>
            <person name="Jogler C."/>
        </authorList>
    </citation>
    <scope>NUCLEOTIDE SEQUENCE [LARGE SCALE GENOMIC DNA]</scope>
    <source>
        <strain evidence="9 10">ETA_A8</strain>
    </source>
</reference>
<dbReference type="Proteomes" id="UP000315017">
    <property type="component" value="Chromosome"/>
</dbReference>
<sequence length="551" mass="61463">MRLSAQSEPRLSVNPGDVTLDAPSDPSSDNGSEQVCRLHLREGNSTAVRSEVTHLLRSRLRSASLLIFAALAVFLVWHTLSFDRWDRVIYVVNYAAHIVATLILGMLGFLLCTRREFTLSELRWIEIATFFVPAGFFATLHYSRATYFAENYGMHPEVAAAWLLPIYIYALFIPNTWQRAAVFIGVLSGLPVLLIALSAITHVQSAEVLLEQWDTVVVTVLVMAIAAVSSVWGVHTINTLRSEVYQAKRLGQYQLKQLIGSGGMGEVYLAEHQLMKRPCAIKVIRPEKAGDPKVLARFEREVQATARLSHWNTIDIFDYGRADDGTFYYVMEYLPGMNLSELVRRFGPLPPGRAIYLIRQACDALQEAHDLGLVHRDIKPANIFAASRGGVCDVVKLLDFGLAKPLTDLNAAHLTADGTITGSPLFMSPEQATGDTEPDSRSDVYSLGAVLYYLVTGKPVFEDDKPLKIMFKHAHETPVRPSLVRTDLAGDLEMIVLRCLEKNSGQRFQSASDLAAALDRCHDSGTWTREHAREWWQENEVPIERIPELSA</sequence>
<feature type="transmembrane region" description="Helical" evidence="7">
    <location>
        <begin position="63"/>
        <end position="82"/>
    </location>
</feature>
<evidence type="ECO:0000256" key="4">
    <source>
        <dbReference type="ARBA" id="ARBA00022840"/>
    </source>
</evidence>
<feature type="transmembrane region" description="Helical" evidence="7">
    <location>
        <begin position="154"/>
        <end position="173"/>
    </location>
</feature>
<dbReference type="KEGG" id="aagg:ETAA8_44910"/>
<keyword evidence="3 9" id="KW-0418">Kinase</keyword>
<feature type="transmembrane region" description="Helical" evidence="7">
    <location>
        <begin position="215"/>
        <end position="234"/>
    </location>
</feature>
<proteinExistence type="predicted"/>
<keyword evidence="7" id="KW-1133">Transmembrane helix</keyword>
<feature type="domain" description="Protein kinase" evidence="8">
    <location>
        <begin position="253"/>
        <end position="525"/>
    </location>
</feature>
<feature type="transmembrane region" description="Helical" evidence="7">
    <location>
        <begin position="180"/>
        <end position="203"/>
    </location>
</feature>